<dbReference type="AlphaFoldDB" id="A0A392UFT3"/>
<keyword evidence="2" id="KW-1185">Reference proteome</keyword>
<protein>
    <submittedName>
        <fullName evidence="1">Uncharacterized protein</fullName>
    </submittedName>
</protein>
<comment type="caution">
    <text evidence="1">The sequence shown here is derived from an EMBL/GenBank/DDBJ whole genome shotgun (WGS) entry which is preliminary data.</text>
</comment>
<accession>A0A392UFT3</accession>
<evidence type="ECO:0000313" key="2">
    <source>
        <dbReference type="Proteomes" id="UP000265520"/>
    </source>
</evidence>
<sequence>MLRAYFNPTDLQSIKIVQRQTLSSESVDLDGYLLNITAINNSVVELETPIVQHSIITRAVYYRQ</sequence>
<name>A0A392UFT3_9FABA</name>
<proteinExistence type="predicted"/>
<organism evidence="1 2">
    <name type="scientific">Trifolium medium</name>
    <dbReference type="NCBI Taxonomy" id="97028"/>
    <lineage>
        <taxon>Eukaryota</taxon>
        <taxon>Viridiplantae</taxon>
        <taxon>Streptophyta</taxon>
        <taxon>Embryophyta</taxon>
        <taxon>Tracheophyta</taxon>
        <taxon>Spermatophyta</taxon>
        <taxon>Magnoliopsida</taxon>
        <taxon>eudicotyledons</taxon>
        <taxon>Gunneridae</taxon>
        <taxon>Pentapetalae</taxon>
        <taxon>rosids</taxon>
        <taxon>fabids</taxon>
        <taxon>Fabales</taxon>
        <taxon>Fabaceae</taxon>
        <taxon>Papilionoideae</taxon>
        <taxon>50 kb inversion clade</taxon>
        <taxon>NPAAA clade</taxon>
        <taxon>Hologalegina</taxon>
        <taxon>IRL clade</taxon>
        <taxon>Trifolieae</taxon>
        <taxon>Trifolium</taxon>
    </lineage>
</organism>
<feature type="non-terminal residue" evidence="1">
    <location>
        <position position="64"/>
    </location>
</feature>
<reference evidence="1 2" key="1">
    <citation type="journal article" date="2018" name="Front. Plant Sci.">
        <title>Red Clover (Trifolium pratense) and Zigzag Clover (T. medium) - A Picture of Genomic Similarities and Differences.</title>
        <authorList>
            <person name="Dluhosova J."/>
            <person name="Istvanek J."/>
            <person name="Nedelnik J."/>
            <person name="Repkova J."/>
        </authorList>
    </citation>
    <scope>NUCLEOTIDE SEQUENCE [LARGE SCALE GENOMIC DNA]</scope>
    <source>
        <strain evidence="2">cv. 10/8</strain>
        <tissue evidence="1">Leaf</tissue>
    </source>
</reference>
<dbReference type="Proteomes" id="UP000265520">
    <property type="component" value="Unassembled WGS sequence"/>
</dbReference>
<evidence type="ECO:0000313" key="1">
    <source>
        <dbReference type="EMBL" id="MCI72403.1"/>
    </source>
</evidence>
<dbReference type="EMBL" id="LXQA010817382">
    <property type="protein sequence ID" value="MCI72403.1"/>
    <property type="molecule type" value="Genomic_DNA"/>
</dbReference>